<feature type="region of interest" description="Disordered" evidence="1">
    <location>
        <begin position="67"/>
        <end position="112"/>
    </location>
</feature>
<proteinExistence type="predicted"/>
<name>A0AAV7QSM9_PLEWA</name>
<protein>
    <submittedName>
        <fullName evidence="2">Uncharacterized protein</fullName>
    </submittedName>
</protein>
<evidence type="ECO:0000256" key="1">
    <source>
        <dbReference type="SAM" id="MobiDB-lite"/>
    </source>
</evidence>
<comment type="caution">
    <text evidence="2">The sequence shown here is derived from an EMBL/GenBank/DDBJ whole genome shotgun (WGS) entry which is preliminary data.</text>
</comment>
<keyword evidence="3" id="KW-1185">Reference proteome</keyword>
<dbReference type="Proteomes" id="UP001066276">
    <property type="component" value="Chromosome 6"/>
</dbReference>
<feature type="region of interest" description="Disordered" evidence="1">
    <location>
        <begin position="1"/>
        <end position="44"/>
    </location>
</feature>
<accession>A0AAV7QSM9</accession>
<organism evidence="2 3">
    <name type="scientific">Pleurodeles waltl</name>
    <name type="common">Iberian ribbed newt</name>
    <dbReference type="NCBI Taxonomy" id="8319"/>
    <lineage>
        <taxon>Eukaryota</taxon>
        <taxon>Metazoa</taxon>
        <taxon>Chordata</taxon>
        <taxon>Craniata</taxon>
        <taxon>Vertebrata</taxon>
        <taxon>Euteleostomi</taxon>
        <taxon>Amphibia</taxon>
        <taxon>Batrachia</taxon>
        <taxon>Caudata</taxon>
        <taxon>Salamandroidea</taxon>
        <taxon>Salamandridae</taxon>
        <taxon>Pleurodelinae</taxon>
        <taxon>Pleurodeles</taxon>
    </lineage>
</organism>
<evidence type="ECO:0000313" key="2">
    <source>
        <dbReference type="EMBL" id="KAJ1142427.1"/>
    </source>
</evidence>
<reference evidence="2" key="1">
    <citation type="journal article" date="2022" name="bioRxiv">
        <title>Sequencing and chromosome-scale assembly of the giantPleurodeles waltlgenome.</title>
        <authorList>
            <person name="Brown T."/>
            <person name="Elewa A."/>
            <person name="Iarovenko S."/>
            <person name="Subramanian E."/>
            <person name="Araus A.J."/>
            <person name="Petzold A."/>
            <person name="Susuki M."/>
            <person name="Suzuki K.-i.T."/>
            <person name="Hayashi T."/>
            <person name="Toyoda A."/>
            <person name="Oliveira C."/>
            <person name="Osipova E."/>
            <person name="Leigh N.D."/>
            <person name="Simon A."/>
            <person name="Yun M.H."/>
        </authorList>
    </citation>
    <scope>NUCLEOTIDE SEQUENCE</scope>
    <source>
        <strain evidence="2">20211129_DDA</strain>
        <tissue evidence="2">Liver</tissue>
    </source>
</reference>
<evidence type="ECO:0000313" key="3">
    <source>
        <dbReference type="Proteomes" id="UP001066276"/>
    </source>
</evidence>
<dbReference type="EMBL" id="JANPWB010000010">
    <property type="protein sequence ID" value="KAJ1142427.1"/>
    <property type="molecule type" value="Genomic_DNA"/>
</dbReference>
<gene>
    <name evidence="2" type="ORF">NDU88_008752</name>
</gene>
<dbReference type="AlphaFoldDB" id="A0AAV7QSM9"/>
<sequence length="112" mass="11557">MSPSAKGLAAPGQTLGGRRPQRREACGGSGRGLPRRPWEGGRHQRRACSGLWGPCSLPQIGEECSCRKSGGQLAPSGAGGPVWSGVDADTAERPVLTRRGEALDSGGEPIEP</sequence>